<name>A0A494XQW6_9BACL</name>
<comment type="catalytic activity">
    <reaction evidence="6">
        <text>D-tagatofuranose 6-phosphate + ATP = D-tagatofuranose 1,6-bisphosphate + ADP + H(+)</text>
        <dbReference type="Rhea" id="RHEA:12420"/>
        <dbReference type="ChEBI" id="CHEBI:15378"/>
        <dbReference type="ChEBI" id="CHEBI:30616"/>
        <dbReference type="ChEBI" id="CHEBI:58694"/>
        <dbReference type="ChEBI" id="CHEBI:58695"/>
        <dbReference type="ChEBI" id="CHEBI:456216"/>
        <dbReference type="EC" id="2.7.1.144"/>
    </reaction>
</comment>
<comment type="similarity">
    <text evidence="1">Belongs to the carbohydrate kinase pfkB family.</text>
</comment>
<dbReference type="GO" id="GO:0008443">
    <property type="term" value="F:phosphofructokinase activity"/>
    <property type="evidence" value="ECO:0007669"/>
    <property type="project" value="TreeGrafter"/>
</dbReference>
<dbReference type="Pfam" id="PF00294">
    <property type="entry name" value="PfkB"/>
    <property type="match status" value="1"/>
</dbReference>
<feature type="domain" description="Carbohydrate kinase PfkB" evidence="7">
    <location>
        <begin position="29"/>
        <end position="299"/>
    </location>
</feature>
<sequence length="317" mass="33255">MNAPLILPIVCTALNPAIDKRLHLPKLTIGEVHRVAHMEATAGGKGLNVARVARALEAPVIASGFIGGKNGEWIREELTQAGIEQQWTAIAGETRTCLNLIDDSNGSSTEVLESGPPISQEESAAFVSLWRALCVPGRWMTLSGSLPRGLSPSFYSQLIEIARSKGASVVLDTSGVPLEKGVEAGPHTIKPNEQEFRQWTNSDPRDEKAMLGLAKELSSYGVKTIIVSLGREGCIAATADGRLLRAKAPVIHAINAVGSGDAFVAGWTVACARGMEMSDALRYASAAGASNAMSSGTGVIDPSLIPALAAEVQLTHS</sequence>
<dbReference type="AlphaFoldDB" id="A0A494XQW6"/>
<dbReference type="InterPro" id="IPR011611">
    <property type="entry name" value="PfkB_dom"/>
</dbReference>
<dbReference type="GO" id="GO:0005524">
    <property type="term" value="F:ATP binding"/>
    <property type="evidence" value="ECO:0007669"/>
    <property type="project" value="UniProtKB-KW"/>
</dbReference>
<evidence type="ECO:0000256" key="2">
    <source>
        <dbReference type="ARBA" id="ARBA00022679"/>
    </source>
</evidence>
<dbReference type="GO" id="GO:0044281">
    <property type="term" value="P:small molecule metabolic process"/>
    <property type="evidence" value="ECO:0007669"/>
    <property type="project" value="UniProtKB-ARBA"/>
</dbReference>
<dbReference type="GO" id="GO:0009024">
    <property type="term" value="F:tagatose-6-phosphate kinase activity"/>
    <property type="evidence" value="ECO:0007669"/>
    <property type="project" value="UniProtKB-EC"/>
</dbReference>
<evidence type="ECO:0000313" key="8">
    <source>
        <dbReference type="EMBL" id="RKP49913.1"/>
    </source>
</evidence>
<dbReference type="Gene3D" id="3.40.1190.20">
    <property type="match status" value="1"/>
</dbReference>
<evidence type="ECO:0000259" key="7">
    <source>
        <dbReference type="Pfam" id="PF00294"/>
    </source>
</evidence>
<evidence type="ECO:0000256" key="3">
    <source>
        <dbReference type="ARBA" id="ARBA00022741"/>
    </source>
</evidence>
<dbReference type="PIRSF" id="PIRSF000535">
    <property type="entry name" value="1PFK/6PFK/LacC"/>
    <property type="match status" value="1"/>
</dbReference>
<reference evidence="8 9" key="1">
    <citation type="submission" date="2018-10" db="EMBL/GenBank/DDBJ databases">
        <title>Cohnella sp. M2MS4P-1, whole genome shotgun sequence.</title>
        <authorList>
            <person name="Tuo L."/>
        </authorList>
    </citation>
    <scope>NUCLEOTIDE SEQUENCE [LARGE SCALE GENOMIC DNA]</scope>
    <source>
        <strain evidence="8 9">M2MS4P-1</strain>
    </source>
</reference>
<evidence type="ECO:0000313" key="9">
    <source>
        <dbReference type="Proteomes" id="UP000282076"/>
    </source>
</evidence>
<dbReference type="CDD" id="cd01164">
    <property type="entry name" value="FruK_PfkB_like"/>
    <property type="match status" value="1"/>
</dbReference>
<dbReference type="FunFam" id="3.40.1190.20:FF:000001">
    <property type="entry name" value="Phosphofructokinase"/>
    <property type="match status" value="1"/>
</dbReference>
<dbReference type="Proteomes" id="UP000282076">
    <property type="component" value="Unassembled WGS sequence"/>
</dbReference>
<dbReference type="GO" id="GO:0016052">
    <property type="term" value="P:carbohydrate catabolic process"/>
    <property type="evidence" value="ECO:0007669"/>
    <property type="project" value="UniProtKB-ARBA"/>
</dbReference>
<evidence type="ECO:0000256" key="4">
    <source>
        <dbReference type="ARBA" id="ARBA00022777"/>
    </source>
</evidence>
<dbReference type="SUPFAM" id="SSF53613">
    <property type="entry name" value="Ribokinase-like"/>
    <property type="match status" value="1"/>
</dbReference>
<dbReference type="GO" id="GO:0005829">
    <property type="term" value="C:cytosol"/>
    <property type="evidence" value="ECO:0007669"/>
    <property type="project" value="TreeGrafter"/>
</dbReference>
<dbReference type="EMBL" id="RBZM01000008">
    <property type="protein sequence ID" value="RKP49913.1"/>
    <property type="molecule type" value="Genomic_DNA"/>
</dbReference>
<protein>
    <recommendedName>
        <fullName evidence="6">Tagatose-6-phosphate kinase</fullName>
        <ecNumber evidence="6">2.7.1.144</ecNumber>
    </recommendedName>
</protein>
<dbReference type="NCBIfam" id="TIGR03168">
    <property type="entry name" value="1-PFK"/>
    <property type="match status" value="1"/>
</dbReference>
<dbReference type="PANTHER" id="PTHR46566:SF5">
    <property type="entry name" value="1-PHOSPHOFRUCTOKINASE"/>
    <property type="match status" value="1"/>
</dbReference>
<dbReference type="InterPro" id="IPR029056">
    <property type="entry name" value="Ribokinase-like"/>
</dbReference>
<comment type="caution">
    <text evidence="8">The sequence shown here is derived from an EMBL/GenBank/DDBJ whole genome shotgun (WGS) entry which is preliminary data.</text>
</comment>
<dbReference type="UniPathway" id="UPA00704">
    <property type="reaction ID" value="UER00715"/>
</dbReference>
<comment type="similarity">
    <text evidence="6">Belongs to the carbohydrate kinase PfkB family. LacC subfamily.</text>
</comment>
<proteinExistence type="inferred from homology"/>
<keyword evidence="2 6" id="KW-0808">Transferase</keyword>
<organism evidence="8 9">
    <name type="scientific">Cohnella endophytica</name>
    <dbReference type="NCBI Taxonomy" id="2419778"/>
    <lineage>
        <taxon>Bacteria</taxon>
        <taxon>Bacillati</taxon>
        <taxon>Bacillota</taxon>
        <taxon>Bacilli</taxon>
        <taxon>Bacillales</taxon>
        <taxon>Paenibacillaceae</taxon>
        <taxon>Cohnella</taxon>
    </lineage>
</organism>
<dbReference type="GO" id="GO:2001059">
    <property type="term" value="P:D-tagatose 6-phosphate catabolic process"/>
    <property type="evidence" value="ECO:0007669"/>
    <property type="project" value="UniProtKB-UniPathway"/>
</dbReference>
<dbReference type="PANTHER" id="PTHR46566">
    <property type="entry name" value="1-PHOSPHOFRUCTOKINASE-RELATED"/>
    <property type="match status" value="1"/>
</dbReference>
<dbReference type="EC" id="2.7.1.144" evidence="6"/>
<gene>
    <name evidence="8" type="ORF">D7Z26_18980</name>
</gene>
<dbReference type="InterPro" id="IPR017583">
    <property type="entry name" value="Tagatose/fructose_Pkinase"/>
</dbReference>
<accession>A0A494XQW6</accession>
<keyword evidence="6" id="KW-0423">Lactose metabolism</keyword>
<comment type="pathway">
    <text evidence="6">Carbohydrate metabolism; D-tagatose 6-phosphate degradation; D-glyceraldehyde 3-phosphate and glycerone phosphate from D-tagatose 6-phosphate: step 1/2.</text>
</comment>
<dbReference type="RefSeq" id="WP_120978596.1">
    <property type="nucleotide sequence ID" value="NZ_RBZM01000008.1"/>
</dbReference>
<keyword evidence="9" id="KW-1185">Reference proteome</keyword>
<evidence type="ECO:0000256" key="5">
    <source>
        <dbReference type="ARBA" id="ARBA00022840"/>
    </source>
</evidence>
<evidence type="ECO:0000256" key="6">
    <source>
        <dbReference type="PIRNR" id="PIRNR000535"/>
    </source>
</evidence>
<dbReference type="GO" id="GO:0005988">
    <property type="term" value="P:lactose metabolic process"/>
    <property type="evidence" value="ECO:0007669"/>
    <property type="project" value="UniProtKB-KW"/>
</dbReference>
<evidence type="ECO:0000256" key="1">
    <source>
        <dbReference type="ARBA" id="ARBA00005380"/>
    </source>
</evidence>
<dbReference type="OrthoDB" id="9801219at2"/>
<keyword evidence="4 8" id="KW-0418">Kinase</keyword>
<keyword evidence="3 6" id="KW-0547">Nucleotide-binding</keyword>
<keyword evidence="5 6" id="KW-0067">ATP-binding</keyword>